<keyword evidence="1" id="KW-0858">Xylan degradation</keyword>
<name>A0A942E8R9_9HYPH</name>
<dbReference type="InterPro" id="IPR052176">
    <property type="entry name" value="Glycosyl_Hydrlase_43_Enz"/>
</dbReference>
<protein>
    <recommendedName>
        <fullName evidence="3">Glucosamine inositolphosphorylceramide transferase 1 N-terminal domain-containing protein</fullName>
    </recommendedName>
</protein>
<keyword evidence="1" id="KW-0624">Polysaccharide degradation</keyword>
<dbReference type="SUPFAM" id="SSF75005">
    <property type="entry name" value="Arabinanase/levansucrase/invertase"/>
    <property type="match status" value="1"/>
</dbReference>
<proteinExistence type="predicted"/>
<comment type="caution">
    <text evidence="4">The sequence shown here is derived from an EMBL/GenBank/DDBJ whole genome shotgun (WGS) entry which is preliminary data.</text>
</comment>
<evidence type="ECO:0000259" key="3">
    <source>
        <dbReference type="Pfam" id="PF24793"/>
    </source>
</evidence>
<gene>
    <name evidence="4" type="ORF">KD146_02870</name>
</gene>
<organism evidence="4 5">
    <name type="scientific">Devosia litorisediminis</name>
    <dbReference type="NCBI Taxonomy" id="2829817"/>
    <lineage>
        <taxon>Bacteria</taxon>
        <taxon>Pseudomonadati</taxon>
        <taxon>Pseudomonadota</taxon>
        <taxon>Alphaproteobacteria</taxon>
        <taxon>Hyphomicrobiales</taxon>
        <taxon>Devosiaceae</taxon>
        <taxon>Devosia</taxon>
    </lineage>
</organism>
<dbReference type="Pfam" id="PF24793">
    <property type="entry name" value="GINT1_N"/>
    <property type="match status" value="1"/>
</dbReference>
<dbReference type="RefSeq" id="WP_212657241.1">
    <property type="nucleotide sequence ID" value="NZ_JAGXTP010000001.1"/>
</dbReference>
<dbReference type="EMBL" id="JAGXTP010000001">
    <property type="protein sequence ID" value="MBS3847632.1"/>
    <property type="molecule type" value="Genomic_DNA"/>
</dbReference>
<dbReference type="GO" id="GO:0045493">
    <property type="term" value="P:xylan catabolic process"/>
    <property type="evidence" value="ECO:0007669"/>
    <property type="project" value="UniProtKB-KW"/>
</dbReference>
<dbReference type="PANTHER" id="PTHR43772">
    <property type="entry name" value="ENDO-1,4-BETA-XYLANASE"/>
    <property type="match status" value="1"/>
</dbReference>
<accession>A0A942E8R9</accession>
<dbReference type="InterPro" id="IPR023296">
    <property type="entry name" value="Glyco_hydro_beta-prop_sf"/>
</dbReference>
<reference evidence="4" key="1">
    <citation type="submission" date="2021-04" db="EMBL/GenBank/DDBJ databases">
        <title>Devosia litorisediminis sp. nov., isolated from a sand dune.</title>
        <authorList>
            <person name="Park S."/>
            <person name="Yoon J.-H."/>
        </authorList>
    </citation>
    <scope>NUCLEOTIDE SEQUENCE</scope>
    <source>
        <strain evidence="4">BSSL-BM10</strain>
    </source>
</reference>
<keyword evidence="2" id="KW-0119">Carbohydrate metabolism</keyword>
<evidence type="ECO:0000256" key="1">
    <source>
        <dbReference type="ARBA" id="ARBA00022651"/>
    </source>
</evidence>
<dbReference type="AlphaFoldDB" id="A0A942E8R9"/>
<evidence type="ECO:0000256" key="2">
    <source>
        <dbReference type="ARBA" id="ARBA00023277"/>
    </source>
</evidence>
<evidence type="ECO:0000313" key="4">
    <source>
        <dbReference type="EMBL" id="MBS3847632.1"/>
    </source>
</evidence>
<dbReference type="Proteomes" id="UP000678281">
    <property type="component" value="Unassembled WGS sequence"/>
</dbReference>
<dbReference type="PANTHER" id="PTHR43772:SF2">
    <property type="entry name" value="PUTATIVE (AFU_ORTHOLOGUE AFUA_2G04480)-RELATED"/>
    <property type="match status" value="1"/>
</dbReference>
<sequence length="487" mass="53473">MRVNTSNNLNKIVIILSREETRLWQVNLLERLTSAGHLIDIQHVDVPGRSRHTPDPILALESLRFGKCLATKVTPPAPSQDPTAAKLVIDLSGRLGVASAPALRVTFEGQPDFADGLTQMLANKVQPVLTTTLDGQTVGVARPMLSDWLWLSRASDDVLSGAISLLEQSVARFFADALTPLEPPAPSFPVVGFWRHYLPSLTRAAATRALERLSTRRPFYWQVAYRTVQHAGIATTTLVDGPEFTTLADDGQRFYADPFVVEHKGEEFLFVEEYPYATGKGVISVAKIARDGQASVPRCVLEEPYHLSYPQVFRHDGETFMLPESGGARRLVLYRASSFPDHWVQDTILIADRDINDATLLHRDGQFWLFGTERRGAGSPSDTMVVFSAPTLRGPWSPHKLNPIAIDSAAARPGGAFIDCDGRTFLPVQNGQKTYGGGLGLMELLRVDDDAVLFAEPVPVQPGKAWHRKGIHTLNRTGSIEVIDSAG</sequence>
<keyword evidence="5" id="KW-1185">Reference proteome</keyword>
<evidence type="ECO:0000313" key="5">
    <source>
        <dbReference type="Proteomes" id="UP000678281"/>
    </source>
</evidence>
<feature type="domain" description="Glucosamine inositolphosphorylceramide transferase 1 N-terminal" evidence="3">
    <location>
        <begin position="252"/>
        <end position="447"/>
    </location>
</feature>
<dbReference type="Gene3D" id="2.115.10.20">
    <property type="entry name" value="Glycosyl hydrolase domain, family 43"/>
    <property type="match status" value="1"/>
</dbReference>
<dbReference type="InterPro" id="IPR056442">
    <property type="entry name" value="GINT1_N"/>
</dbReference>